<sequence length="165" mass="18371">MGAGSSTNEIPYSVQETVPAITKRTIGKLIVKYCGNEGRADDPDLYVTLRQMLQATITKLDTESPETWKNAEIVIYDQRGNDFCIRSGDAENKFVVQLDEKDEINIMCTDRKKQGMFSWVKSVTFDKIPSIFGKPAAIEHGDASTSPTLNEDAENKQTDDLSNVD</sequence>
<proteinExistence type="predicted"/>
<gene>
    <name evidence="1" type="ORF">PACLA_8A011535</name>
</gene>
<reference evidence="1" key="1">
    <citation type="submission" date="2020-04" db="EMBL/GenBank/DDBJ databases">
        <authorList>
            <person name="Alioto T."/>
            <person name="Alioto T."/>
            <person name="Gomez Garrido J."/>
        </authorList>
    </citation>
    <scope>NUCLEOTIDE SEQUENCE</scope>
    <source>
        <strain evidence="1">A484AB</strain>
    </source>
</reference>
<evidence type="ECO:0000313" key="1">
    <source>
        <dbReference type="EMBL" id="CAB4032983.1"/>
    </source>
</evidence>
<name>A0A6S7KZA6_PARCT</name>
<comment type="caution">
    <text evidence="1">The sequence shown here is derived from an EMBL/GenBank/DDBJ whole genome shotgun (WGS) entry which is preliminary data.</text>
</comment>
<dbReference type="OrthoDB" id="9983348at2759"/>
<keyword evidence="2" id="KW-1185">Reference proteome</keyword>
<dbReference type="EMBL" id="CACRXK020018858">
    <property type="protein sequence ID" value="CAB4032983.1"/>
    <property type="molecule type" value="Genomic_DNA"/>
</dbReference>
<dbReference type="Proteomes" id="UP001152795">
    <property type="component" value="Unassembled WGS sequence"/>
</dbReference>
<protein>
    <submittedName>
        <fullName evidence="1">Uncharacterized protein</fullName>
    </submittedName>
</protein>
<organism evidence="1 2">
    <name type="scientific">Paramuricea clavata</name>
    <name type="common">Red gorgonian</name>
    <name type="synonym">Violescent sea-whip</name>
    <dbReference type="NCBI Taxonomy" id="317549"/>
    <lineage>
        <taxon>Eukaryota</taxon>
        <taxon>Metazoa</taxon>
        <taxon>Cnidaria</taxon>
        <taxon>Anthozoa</taxon>
        <taxon>Octocorallia</taxon>
        <taxon>Malacalcyonacea</taxon>
        <taxon>Plexauridae</taxon>
        <taxon>Paramuricea</taxon>
    </lineage>
</organism>
<dbReference type="AlphaFoldDB" id="A0A6S7KZA6"/>
<accession>A0A6S7KZA6</accession>
<evidence type="ECO:0000313" key="2">
    <source>
        <dbReference type="Proteomes" id="UP001152795"/>
    </source>
</evidence>